<organism evidence="3 4">
    <name type="scientific">Zygosaccharomyces rouxii</name>
    <dbReference type="NCBI Taxonomy" id="4956"/>
    <lineage>
        <taxon>Eukaryota</taxon>
        <taxon>Fungi</taxon>
        <taxon>Dikarya</taxon>
        <taxon>Ascomycota</taxon>
        <taxon>Saccharomycotina</taxon>
        <taxon>Saccharomycetes</taxon>
        <taxon>Saccharomycetales</taxon>
        <taxon>Saccharomycetaceae</taxon>
        <taxon>Zygosaccharomyces</taxon>
    </lineage>
</organism>
<dbReference type="Proteomes" id="UP000187013">
    <property type="component" value="Unassembled WGS sequence"/>
</dbReference>
<dbReference type="OrthoDB" id="5363962at2759"/>
<dbReference type="PANTHER" id="PTHR43401:SF2">
    <property type="entry name" value="L-THREONINE 3-DEHYDROGENASE"/>
    <property type="match status" value="1"/>
</dbReference>
<dbReference type="PANTHER" id="PTHR43401">
    <property type="entry name" value="L-THREONINE 3-DEHYDROGENASE"/>
    <property type="match status" value="1"/>
</dbReference>
<dbReference type="InterPro" id="IPR013154">
    <property type="entry name" value="ADH-like_N"/>
</dbReference>
<dbReference type="Pfam" id="PF08240">
    <property type="entry name" value="ADH_N"/>
    <property type="match status" value="1"/>
</dbReference>
<dbReference type="GO" id="GO:0016491">
    <property type="term" value="F:oxidoreductase activity"/>
    <property type="evidence" value="ECO:0007669"/>
    <property type="project" value="UniProtKB-KW"/>
</dbReference>
<sequence>MPRDGETNPLSGKPLPQPLGHEFSGIILDVSKKVTQVKKGDHVVVDASLGCHDTHRWPNSKLSHCDSKPCGACRKGIYNCCEYNGFTGLGVVGGAFAESCCW</sequence>
<dbReference type="InterPro" id="IPR050129">
    <property type="entry name" value="Zn_alcohol_dh"/>
</dbReference>
<proteinExistence type="predicted"/>
<evidence type="ECO:0000313" key="4">
    <source>
        <dbReference type="Proteomes" id="UP000187013"/>
    </source>
</evidence>
<name>A0A1Q3AAL2_ZYGRO</name>
<dbReference type="EMBL" id="BDGX01000035">
    <property type="protein sequence ID" value="GAV52735.1"/>
    <property type="molecule type" value="Genomic_DNA"/>
</dbReference>
<reference evidence="3 4" key="1">
    <citation type="submission" date="2016-08" db="EMBL/GenBank/DDBJ databases">
        <title>Draft genome sequence of allopolyploid Zygosaccharomyces rouxii.</title>
        <authorList>
            <person name="Watanabe J."/>
            <person name="Uehara K."/>
            <person name="Mogi Y."/>
            <person name="Tsukioka Y."/>
        </authorList>
    </citation>
    <scope>NUCLEOTIDE SEQUENCE [LARGE SCALE GENOMIC DNA]</scope>
    <source>
        <strain evidence="3 4">NBRC 110957</strain>
    </source>
</reference>
<dbReference type="SUPFAM" id="SSF50129">
    <property type="entry name" value="GroES-like"/>
    <property type="match status" value="1"/>
</dbReference>
<protein>
    <recommendedName>
        <fullName evidence="2">Alcohol dehydrogenase-like N-terminal domain-containing protein</fullName>
    </recommendedName>
</protein>
<dbReference type="Gene3D" id="3.90.180.10">
    <property type="entry name" value="Medium-chain alcohol dehydrogenases, catalytic domain"/>
    <property type="match status" value="1"/>
</dbReference>
<dbReference type="InterPro" id="IPR011032">
    <property type="entry name" value="GroES-like_sf"/>
</dbReference>
<dbReference type="AlphaFoldDB" id="A0A1Q3AAL2"/>
<keyword evidence="1" id="KW-0560">Oxidoreductase</keyword>
<evidence type="ECO:0000256" key="1">
    <source>
        <dbReference type="ARBA" id="ARBA00023002"/>
    </source>
</evidence>
<comment type="caution">
    <text evidence="3">The sequence shown here is derived from an EMBL/GenBank/DDBJ whole genome shotgun (WGS) entry which is preliminary data.</text>
</comment>
<evidence type="ECO:0000313" key="3">
    <source>
        <dbReference type="EMBL" id="GAV52735.1"/>
    </source>
</evidence>
<gene>
    <name evidence="3" type="ORF">ZYGR_0AI00170</name>
</gene>
<accession>A0A1Q3AAL2</accession>
<evidence type="ECO:0000259" key="2">
    <source>
        <dbReference type="Pfam" id="PF08240"/>
    </source>
</evidence>
<feature type="domain" description="Alcohol dehydrogenase-like N-terminal" evidence="2">
    <location>
        <begin position="11"/>
        <end position="100"/>
    </location>
</feature>